<dbReference type="EMBL" id="FZPD01000002">
    <property type="protein sequence ID" value="SNS83023.1"/>
    <property type="molecule type" value="Genomic_DNA"/>
</dbReference>
<reference evidence="2 3" key="1">
    <citation type="submission" date="2017-06" db="EMBL/GenBank/DDBJ databases">
        <authorList>
            <person name="Kim H.J."/>
            <person name="Triplett B.A."/>
        </authorList>
    </citation>
    <scope>NUCLEOTIDE SEQUENCE [LARGE SCALE GENOMIC DNA]</scope>
    <source>
        <strain evidence="2 3">DSM 19307</strain>
    </source>
</reference>
<name>A0A239HQ12_EKHLU</name>
<dbReference type="AlphaFoldDB" id="A0A239HQ12"/>
<feature type="chain" id="PRO_5011969380" description="YD repeat-containing protein" evidence="1">
    <location>
        <begin position="22"/>
        <end position="256"/>
    </location>
</feature>
<dbReference type="RefSeq" id="WP_144017351.1">
    <property type="nucleotide sequence ID" value="NZ_FZPD01000002.1"/>
</dbReference>
<proteinExistence type="predicted"/>
<evidence type="ECO:0008006" key="4">
    <source>
        <dbReference type="Google" id="ProtNLM"/>
    </source>
</evidence>
<keyword evidence="3" id="KW-1185">Reference proteome</keyword>
<gene>
    <name evidence="2" type="ORF">SAMN05421640_1420</name>
</gene>
<dbReference type="Proteomes" id="UP000198393">
    <property type="component" value="Unassembled WGS sequence"/>
</dbReference>
<dbReference type="OrthoDB" id="981262at2"/>
<accession>A0A239HQ12</accession>
<sequence length="256" mass="27892">MKHLKNIFLLLSFSSLLFVLSCGSSEEVTVDLSDVEFSFDASNPPIDQEIINNLLGSNDNNGITIGSHLSTANAMTAYLGFFQSQPNAAQSNTPIGSCGGDALVYTYTSSVEGQTISIAYQICETSDKYIFQLFISENGSDFNEFMYAEETKGERRQGFMEIYAADISDAGTGSTPFIKYTWEESTDGTFEFIVTDNSGEFQLTINVNSDQSGSLDYVVSGNLSYEATWNATGTAGTYIYYDSEGNVTAEGNWPAQ</sequence>
<evidence type="ECO:0000313" key="2">
    <source>
        <dbReference type="EMBL" id="SNS83023.1"/>
    </source>
</evidence>
<keyword evidence="1" id="KW-0732">Signal</keyword>
<protein>
    <recommendedName>
        <fullName evidence="4">YD repeat-containing protein</fullName>
    </recommendedName>
</protein>
<evidence type="ECO:0000313" key="3">
    <source>
        <dbReference type="Proteomes" id="UP000198393"/>
    </source>
</evidence>
<dbReference type="PROSITE" id="PS51257">
    <property type="entry name" value="PROKAR_LIPOPROTEIN"/>
    <property type="match status" value="1"/>
</dbReference>
<organism evidence="2 3">
    <name type="scientific">Ekhidna lutea</name>
    <dbReference type="NCBI Taxonomy" id="447679"/>
    <lineage>
        <taxon>Bacteria</taxon>
        <taxon>Pseudomonadati</taxon>
        <taxon>Bacteroidota</taxon>
        <taxon>Cytophagia</taxon>
        <taxon>Cytophagales</taxon>
        <taxon>Reichenbachiellaceae</taxon>
        <taxon>Ekhidna</taxon>
    </lineage>
</organism>
<feature type="signal peptide" evidence="1">
    <location>
        <begin position="1"/>
        <end position="21"/>
    </location>
</feature>
<evidence type="ECO:0000256" key="1">
    <source>
        <dbReference type="SAM" id="SignalP"/>
    </source>
</evidence>